<gene>
    <name evidence="3" type="ORF">ASPWEDRAFT_22777</name>
</gene>
<dbReference type="EMBL" id="KV878209">
    <property type="protein sequence ID" value="OJJ40612.1"/>
    <property type="molecule type" value="Genomic_DNA"/>
</dbReference>
<dbReference type="VEuPathDB" id="FungiDB:ASPWEDRAFT_22777"/>
<dbReference type="Proteomes" id="UP000184383">
    <property type="component" value="Unassembled WGS sequence"/>
</dbReference>
<dbReference type="GeneID" id="63748229"/>
<evidence type="ECO:0000313" key="3">
    <source>
        <dbReference type="EMBL" id="OJJ40612.1"/>
    </source>
</evidence>
<keyword evidence="4" id="KW-1185">Reference proteome</keyword>
<evidence type="ECO:0000256" key="1">
    <source>
        <dbReference type="SAM" id="MobiDB-lite"/>
    </source>
</evidence>
<evidence type="ECO:0000313" key="4">
    <source>
        <dbReference type="Proteomes" id="UP000184383"/>
    </source>
</evidence>
<evidence type="ECO:0000256" key="2">
    <source>
        <dbReference type="SAM" id="SignalP"/>
    </source>
</evidence>
<protein>
    <submittedName>
        <fullName evidence="3">Uncharacterized protein</fullName>
    </submittedName>
</protein>
<reference evidence="4" key="1">
    <citation type="journal article" date="2017" name="Genome Biol.">
        <title>Comparative genomics reveals high biological diversity and specific adaptations in the industrially and medically important fungal genus Aspergillus.</title>
        <authorList>
            <person name="de Vries R.P."/>
            <person name="Riley R."/>
            <person name="Wiebenga A."/>
            <person name="Aguilar-Osorio G."/>
            <person name="Amillis S."/>
            <person name="Uchima C.A."/>
            <person name="Anderluh G."/>
            <person name="Asadollahi M."/>
            <person name="Askin M."/>
            <person name="Barry K."/>
            <person name="Battaglia E."/>
            <person name="Bayram O."/>
            <person name="Benocci T."/>
            <person name="Braus-Stromeyer S.A."/>
            <person name="Caldana C."/>
            <person name="Canovas D."/>
            <person name="Cerqueira G.C."/>
            <person name="Chen F."/>
            <person name="Chen W."/>
            <person name="Choi C."/>
            <person name="Clum A."/>
            <person name="Dos Santos R.A."/>
            <person name="Damasio A.R."/>
            <person name="Diallinas G."/>
            <person name="Emri T."/>
            <person name="Fekete E."/>
            <person name="Flipphi M."/>
            <person name="Freyberg S."/>
            <person name="Gallo A."/>
            <person name="Gournas C."/>
            <person name="Habgood R."/>
            <person name="Hainaut M."/>
            <person name="Harispe M.L."/>
            <person name="Henrissat B."/>
            <person name="Hilden K.S."/>
            <person name="Hope R."/>
            <person name="Hossain A."/>
            <person name="Karabika E."/>
            <person name="Karaffa L."/>
            <person name="Karanyi Z."/>
            <person name="Krasevec N."/>
            <person name="Kuo A."/>
            <person name="Kusch H."/>
            <person name="LaButti K."/>
            <person name="Lagendijk E.L."/>
            <person name="Lapidus A."/>
            <person name="Levasseur A."/>
            <person name="Lindquist E."/>
            <person name="Lipzen A."/>
            <person name="Logrieco A.F."/>
            <person name="MacCabe A."/>
            <person name="Maekelae M.R."/>
            <person name="Malavazi I."/>
            <person name="Melin P."/>
            <person name="Meyer V."/>
            <person name="Mielnichuk N."/>
            <person name="Miskei M."/>
            <person name="Molnar A.P."/>
            <person name="Mule G."/>
            <person name="Ngan C.Y."/>
            <person name="Orejas M."/>
            <person name="Orosz E."/>
            <person name="Ouedraogo J.P."/>
            <person name="Overkamp K.M."/>
            <person name="Park H.-S."/>
            <person name="Perrone G."/>
            <person name="Piumi F."/>
            <person name="Punt P.J."/>
            <person name="Ram A.F."/>
            <person name="Ramon A."/>
            <person name="Rauscher S."/>
            <person name="Record E."/>
            <person name="Riano-Pachon D.M."/>
            <person name="Robert V."/>
            <person name="Roehrig J."/>
            <person name="Ruller R."/>
            <person name="Salamov A."/>
            <person name="Salih N.S."/>
            <person name="Samson R.A."/>
            <person name="Sandor E."/>
            <person name="Sanguinetti M."/>
            <person name="Schuetze T."/>
            <person name="Sepcic K."/>
            <person name="Shelest E."/>
            <person name="Sherlock G."/>
            <person name="Sophianopoulou V."/>
            <person name="Squina F.M."/>
            <person name="Sun H."/>
            <person name="Susca A."/>
            <person name="Todd R.B."/>
            <person name="Tsang A."/>
            <person name="Unkles S.E."/>
            <person name="van de Wiele N."/>
            <person name="van Rossen-Uffink D."/>
            <person name="Oliveira J.V."/>
            <person name="Vesth T.C."/>
            <person name="Visser J."/>
            <person name="Yu J.-H."/>
            <person name="Zhou M."/>
            <person name="Andersen M.R."/>
            <person name="Archer D.B."/>
            <person name="Baker S.E."/>
            <person name="Benoit I."/>
            <person name="Brakhage A.A."/>
            <person name="Braus G.H."/>
            <person name="Fischer R."/>
            <person name="Frisvad J.C."/>
            <person name="Goldman G.H."/>
            <person name="Houbraken J."/>
            <person name="Oakley B."/>
            <person name="Pocsi I."/>
            <person name="Scazzocchio C."/>
            <person name="Seiboth B."/>
            <person name="vanKuyk P.A."/>
            <person name="Wortman J."/>
            <person name="Dyer P.S."/>
            <person name="Grigoriev I.V."/>
        </authorList>
    </citation>
    <scope>NUCLEOTIDE SEQUENCE [LARGE SCALE GENOMIC DNA]</scope>
    <source>
        <strain evidence="4">DTO 134E9</strain>
    </source>
</reference>
<feature type="chain" id="PRO_5012769954" evidence="2">
    <location>
        <begin position="25"/>
        <end position="598"/>
    </location>
</feature>
<dbReference type="PANTHER" id="PTHR42055:SF1">
    <property type="entry name" value="YALI0E03476P"/>
    <property type="match status" value="1"/>
</dbReference>
<dbReference type="RefSeq" id="XP_040694288.1">
    <property type="nucleotide sequence ID" value="XM_040832381.1"/>
</dbReference>
<keyword evidence="2" id="KW-0732">Signal</keyword>
<feature type="region of interest" description="Disordered" evidence="1">
    <location>
        <begin position="29"/>
        <end position="50"/>
    </location>
</feature>
<feature type="signal peptide" evidence="2">
    <location>
        <begin position="1"/>
        <end position="24"/>
    </location>
</feature>
<dbReference type="OrthoDB" id="5312133at2759"/>
<name>A0A1L9S0D4_ASPWE</name>
<dbReference type="PANTHER" id="PTHR42055">
    <property type="entry name" value="YALI0E03476P"/>
    <property type="match status" value="1"/>
</dbReference>
<accession>A0A1L9S0D4</accession>
<feature type="compositionally biased region" description="Low complexity" evidence="1">
    <location>
        <begin position="33"/>
        <end position="43"/>
    </location>
</feature>
<dbReference type="AlphaFoldDB" id="A0A1L9S0D4"/>
<feature type="region of interest" description="Disordered" evidence="1">
    <location>
        <begin position="65"/>
        <end position="85"/>
    </location>
</feature>
<sequence>MIPHRSTALLTIIVFVALLLVIFSSSPNPNPNPNSEEQQQEQEVSGPSKYIPKLPSLSLGDLHLPSFRPTAHTPPPEQKNSTSGESKWYSDLSWLNPFSSSITLDENRSVLPPLRDRPFIYTYYDSKNKNDDDEENSDGQLLLAWRRAWFAQGFRPVVLGRGEAMNNPLYESVQRLKLTRELEDDLFRWLAWGHMGTGLLADWRCFPMARYDDEMLSALRRGTIPTHITRFDHLGSGLFAGEKARIKDALDEAIKKIEEKSMSMLDLIPADLFRVEQTNALAFYSSAAVTTHYPTLAEKSVSSPTTGRSSLVQLINSHLHTTFQNSFPAGIAVLKPYPEHTTALVEPALRLAKALAQCSESPIPTSCPPNLPKCHPCSADKPASISQPSTYRNTTHVFTIGTLPHPYTLISLQHSTDAVTTRLIRRETERDAWLQEVTKEHLGEFLPGSSRAVVFKKAVADDPAVGSSLWMTVEALPPDAGQALPSELLDEFEWQLGFKIPREGNVDAKNEGKAKETMQNANPSEQGIEKEFDLLSKSRAILQSKDTNRIGIKDVAEAWNLADTETWRFVRAYRARSVVERKRWEEEEKHFFGARSKE</sequence>
<organism evidence="3 4">
    <name type="scientific">Aspergillus wentii DTO 134E9</name>
    <dbReference type="NCBI Taxonomy" id="1073089"/>
    <lineage>
        <taxon>Eukaryota</taxon>
        <taxon>Fungi</taxon>
        <taxon>Dikarya</taxon>
        <taxon>Ascomycota</taxon>
        <taxon>Pezizomycotina</taxon>
        <taxon>Eurotiomycetes</taxon>
        <taxon>Eurotiomycetidae</taxon>
        <taxon>Eurotiales</taxon>
        <taxon>Aspergillaceae</taxon>
        <taxon>Aspergillus</taxon>
        <taxon>Aspergillus subgen. Cremei</taxon>
    </lineage>
</organism>
<proteinExistence type="predicted"/>